<feature type="region of interest" description="Disordered" evidence="10">
    <location>
        <begin position="23"/>
        <end position="56"/>
    </location>
</feature>
<evidence type="ECO:0000256" key="4">
    <source>
        <dbReference type="ARBA" id="ARBA00022840"/>
    </source>
</evidence>
<dbReference type="SUPFAM" id="SSF52540">
    <property type="entry name" value="P-loop containing nucleoside triphosphate hydrolases"/>
    <property type="match status" value="1"/>
</dbReference>
<dbReference type="GO" id="GO:0005634">
    <property type="term" value="C:nucleus"/>
    <property type="evidence" value="ECO:0007669"/>
    <property type="project" value="TreeGrafter"/>
</dbReference>
<dbReference type="PANTHER" id="PTHR11361:SF21">
    <property type="entry name" value="MUTS PROTEIN HOMOLOG 4"/>
    <property type="match status" value="1"/>
</dbReference>
<dbReference type="FunFam" id="3.40.50.300:FF:000870">
    <property type="entry name" value="MutS protein homolog 4"/>
    <property type="match status" value="1"/>
</dbReference>
<proteinExistence type="inferred from homology"/>
<dbReference type="Proteomes" id="UP000184330">
    <property type="component" value="Unassembled WGS sequence"/>
</dbReference>
<feature type="compositionally biased region" description="Basic and acidic residues" evidence="10">
    <location>
        <begin position="847"/>
        <end position="858"/>
    </location>
</feature>
<comment type="subunit">
    <text evidence="7">Heterodimer consisting of MSH2-MSH3 (MutS beta). Forms a ternary complex with MutL alpha (MLH1-PMS1).</text>
</comment>
<dbReference type="Gene3D" id="3.40.50.300">
    <property type="entry name" value="P-loop containing nucleotide triphosphate hydrolases"/>
    <property type="match status" value="1"/>
</dbReference>
<dbReference type="SUPFAM" id="SSF48334">
    <property type="entry name" value="DNA repair protein MutS, domain III"/>
    <property type="match status" value="1"/>
</dbReference>
<name>A0A1L7WE98_9HELO</name>
<dbReference type="GO" id="GO:0030983">
    <property type="term" value="F:mismatched DNA binding"/>
    <property type="evidence" value="ECO:0007669"/>
    <property type="project" value="InterPro"/>
</dbReference>
<sequence>MATSRPSTSYSYASTSYQNGYTISTSQALDGRPGTARPGTARPSTGRRSRASSTLGGESEQIICAVNESRGVSPTVGLSFVNITTGEAVLSQICDNQFYARTLNKLQVFEPTVILVISTCGPPSPSKMYLVIEENIIGATITLIDRKYWVESAGLEFIQQLAFMEDVEALKVAVEGNFFATCCFAAALKYIDLKMSLTFAFHSLRIKYQPSEGSMMIDLSTIQSLELIQNIQNAKSKDCLFGVMNETLTPMGARLLRSNILQPSTQETVLKQRYEAVQELSSKEDMFYQTRLGLKTIQDIEKLLTSLIIIPTQPEIRRSEQSINNILMLKSFVQSVMPIYEALAGAHSELIVIIRENCRPENTKRTMDFIQEVINEDVTFQQKPLDLRNQRTYASGVSGLLDVARQTFKEATEDVHQHVTDINQRFEMQAETRYENSRRYYLRLPEGEFDGRAVPDILVNRYRKKGFIECQTLDLMKLNKRIEDSHQEVVLMSDKTIQALIDNILGEIPVLFRVCESIAMLDMIIAFAQLATSATNNYVKPEIIDCIAIRSGRHPVHKEKFIPNDVYASAQKRFQIITGCNMSGKSTYIRSVALTTVMAQVGSFVPAEYASFSLVHQLFARVSMDDSIEANVSTFASEMRETAFILSLAIIDELGRGTSSRDGLAIALSIAEALVDSRAIVFFATHFRELGKLVFPLTQIMSERVGVVNLHLAVDMSEDNTMTMLYKIGAGFVQEKHYGIALARVVDFPPQVLEVADRVSNALDAQAAAKKQSSKAFALARRRKLVLGLKETLNQAANGPMEGKALLSWLRRLQDEFVRRMDQIDNDVGSSDTEETVMDNEESQTGDSRREVSADTQG</sequence>
<dbReference type="InterPro" id="IPR007696">
    <property type="entry name" value="DNA_mismatch_repair_MutS_core"/>
</dbReference>
<dbReference type="STRING" id="576137.A0A1L7WE98"/>
<dbReference type="InterPro" id="IPR036187">
    <property type="entry name" value="DNA_mismatch_repair_MutS_sf"/>
</dbReference>
<keyword evidence="6" id="KW-0469">Meiosis</keyword>
<dbReference type="SMART" id="SM00533">
    <property type="entry name" value="MUTSd"/>
    <property type="match status" value="1"/>
</dbReference>
<dbReference type="Gene3D" id="1.10.1420.10">
    <property type="match status" value="2"/>
</dbReference>
<dbReference type="OrthoDB" id="276261at2759"/>
<dbReference type="Gene3D" id="3.30.420.110">
    <property type="entry name" value="MutS, connector domain"/>
    <property type="match status" value="1"/>
</dbReference>
<dbReference type="InterPro" id="IPR045076">
    <property type="entry name" value="MutS"/>
</dbReference>
<dbReference type="SMART" id="SM00534">
    <property type="entry name" value="MUTSac"/>
    <property type="match status" value="1"/>
</dbReference>
<feature type="domain" description="DNA mismatch repair proteins mutS family" evidence="11">
    <location>
        <begin position="647"/>
        <end position="663"/>
    </location>
</feature>
<evidence type="ECO:0000256" key="2">
    <source>
        <dbReference type="ARBA" id="ARBA00022151"/>
    </source>
</evidence>
<feature type="compositionally biased region" description="Acidic residues" evidence="10">
    <location>
        <begin position="832"/>
        <end position="844"/>
    </location>
</feature>
<keyword evidence="4" id="KW-0067">ATP-binding</keyword>
<dbReference type="Pfam" id="PF05188">
    <property type="entry name" value="MutS_II"/>
    <property type="match status" value="1"/>
</dbReference>
<evidence type="ECO:0000259" key="11">
    <source>
        <dbReference type="PROSITE" id="PS00486"/>
    </source>
</evidence>
<dbReference type="InterPro" id="IPR011184">
    <property type="entry name" value="DNA_mismatch_repair_Msh2"/>
</dbReference>
<evidence type="ECO:0000256" key="6">
    <source>
        <dbReference type="ARBA" id="ARBA00023254"/>
    </source>
</evidence>
<dbReference type="InterPro" id="IPR007861">
    <property type="entry name" value="DNA_mismatch_repair_MutS_clamp"/>
</dbReference>
<reference evidence="12 13" key="1">
    <citation type="submission" date="2016-03" db="EMBL/GenBank/DDBJ databases">
        <authorList>
            <person name="Ploux O."/>
        </authorList>
    </citation>
    <scope>NUCLEOTIDE SEQUENCE [LARGE SCALE GENOMIC DNA]</scope>
    <source>
        <strain evidence="12 13">UAMH 11012</strain>
    </source>
</reference>
<keyword evidence="5" id="KW-0238">DNA-binding</keyword>
<dbReference type="PROSITE" id="PS00486">
    <property type="entry name" value="DNA_MISMATCH_REPAIR_2"/>
    <property type="match status" value="1"/>
</dbReference>
<comment type="similarity">
    <text evidence="1">Belongs to the DNA mismatch repair MutS family. MSH3 subfamily.</text>
</comment>
<evidence type="ECO:0000256" key="3">
    <source>
        <dbReference type="ARBA" id="ARBA00022741"/>
    </source>
</evidence>
<evidence type="ECO:0000256" key="1">
    <source>
        <dbReference type="ARBA" id="ARBA00007094"/>
    </source>
</evidence>
<protein>
    <recommendedName>
        <fullName evidence="2 9">DNA mismatch repair protein MSH3</fullName>
    </recommendedName>
    <alternativeName>
        <fullName evidence="2 9">DNA mismatch repair protein MSH3</fullName>
    </alternativeName>
    <alternativeName>
        <fullName evidence="8">MutS protein homolog 3</fullName>
    </alternativeName>
</protein>
<dbReference type="InterPro" id="IPR027417">
    <property type="entry name" value="P-loop_NTPase"/>
</dbReference>
<dbReference type="PANTHER" id="PTHR11361">
    <property type="entry name" value="DNA MISMATCH REPAIR PROTEIN MUTS FAMILY MEMBER"/>
    <property type="match status" value="1"/>
</dbReference>
<keyword evidence="13" id="KW-1185">Reference proteome</keyword>
<dbReference type="GO" id="GO:0005524">
    <property type="term" value="F:ATP binding"/>
    <property type="evidence" value="ECO:0007669"/>
    <property type="project" value="UniProtKB-KW"/>
</dbReference>
<dbReference type="GO" id="GO:0140664">
    <property type="term" value="F:ATP-dependent DNA damage sensor activity"/>
    <property type="evidence" value="ECO:0007669"/>
    <property type="project" value="InterPro"/>
</dbReference>
<evidence type="ECO:0000256" key="8">
    <source>
        <dbReference type="ARBA" id="ARBA00029792"/>
    </source>
</evidence>
<gene>
    <name evidence="12" type="ORF">PAC_00982</name>
</gene>
<evidence type="ECO:0000256" key="10">
    <source>
        <dbReference type="SAM" id="MobiDB-lite"/>
    </source>
</evidence>
<dbReference type="Pfam" id="PF05190">
    <property type="entry name" value="MutS_IV"/>
    <property type="match status" value="1"/>
</dbReference>
<evidence type="ECO:0000256" key="5">
    <source>
        <dbReference type="ARBA" id="ARBA00023125"/>
    </source>
</evidence>
<dbReference type="GO" id="GO:0007131">
    <property type="term" value="P:reciprocal meiotic recombination"/>
    <property type="evidence" value="ECO:0007669"/>
    <property type="project" value="TreeGrafter"/>
</dbReference>
<evidence type="ECO:0000313" key="12">
    <source>
        <dbReference type="EMBL" id="CZR51107.1"/>
    </source>
</evidence>
<dbReference type="InterPro" id="IPR036678">
    <property type="entry name" value="MutS_con_dom_sf"/>
</dbReference>
<accession>A0A1L7WE98</accession>
<dbReference type="InterPro" id="IPR000432">
    <property type="entry name" value="DNA_mismatch_repair_MutS_C"/>
</dbReference>
<organism evidence="12 13">
    <name type="scientific">Phialocephala subalpina</name>
    <dbReference type="NCBI Taxonomy" id="576137"/>
    <lineage>
        <taxon>Eukaryota</taxon>
        <taxon>Fungi</taxon>
        <taxon>Dikarya</taxon>
        <taxon>Ascomycota</taxon>
        <taxon>Pezizomycotina</taxon>
        <taxon>Leotiomycetes</taxon>
        <taxon>Helotiales</taxon>
        <taxon>Mollisiaceae</taxon>
        <taxon>Phialocephala</taxon>
        <taxon>Phialocephala fortinii species complex</taxon>
    </lineage>
</organism>
<dbReference type="EMBL" id="FJOG01000001">
    <property type="protein sequence ID" value="CZR51107.1"/>
    <property type="molecule type" value="Genomic_DNA"/>
</dbReference>
<feature type="region of interest" description="Disordered" evidence="10">
    <location>
        <begin position="824"/>
        <end position="858"/>
    </location>
</feature>
<dbReference type="AlphaFoldDB" id="A0A1L7WE98"/>
<evidence type="ECO:0000313" key="13">
    <source>
        <dbReference type="Proteomes" id="UP000184330"/>
    </source>
</evidence>
<dbReference type="Pfam" id="PF05192">
    <property type="entry name" value="MutS_III"/>
    <property type="match status" value="1"/>
</dbReference>
<dbReference type="Pfam" id="PF00488">
    <property type="entry name" value="MutS_V"/>
    <property type="match status" value="1"/>
</dbReference>
<keyword evidence="3" id="KW-0547">Nucleotide-binding</keyword>
<dbReference type="PIRSF" id="PIRSF005813">
    <property type="entry name" value="MSH2"/>
    <property type="match status" value="1"/>
</dbReference>
<evidence type="ECO:0000256" key="9">
    <source>
        <dbReference type="ARBA" id="ARBA00073774"/>
    </source>
</evidence>
<dbReference type="GO" id="GO:0006298">
    <property type="term" value="P:mismatch repair"/>
    <property type="evidence" value="ECO:0007669"/>
    <property type="project" value="InterPro"/>
</dbReference>
<dbReference type="SUPFAM" id="SSF53150">
    <property type="entry name" value="DNA repair protein MutS, domain II"/>
    <property type="match status" value="1"/>
</dbReference>
<evidence type="ECO:0000256" key="7">
    <source>
        <dbReference type="ARBA" id="ARBA00025902"/>
    </source>
</evidence>
<dbReference type="InterPro" id="IPR007860">
    <property type="entry name" value="DNA_mmatch_repair_MutS_con_dom"/>
</dbReference>